<keyword evidence="2" id="KW-1185">Reference proteome</keyword>
<sequence length="53" mass="6085">MAIHHRNHLSFDASPYRTLGYVKFEAIGTFANLDLPQRIVETGTRDDSQFLFS</sequence>
<gene>
    <name evidence="1" type="ORF">KSU1_C0358</name>
</gene>
<dbReference type="Proteomes" id="UP000002985">
    <property type="component" value="Unassembled WGS sequence"/>
</dbReference>
<comment type="caution">
    <text evidence="1">The sequence shown here is derived from an EMBL/GenBank/DDBJ whole genome shotgun (WGS) entry which is preliminary data.</text>
</comment>
<dbReference type="EMBL" id="BAFH01000003">
    <property type="protein sequence ID" value="GAB61954.1"/>
    <property type="molecule type" value="Genomic_DNA"/>
</dbReference>
<evidence type="ECO:0000313" key="1">
    <source>
        <dbReference type="EMBL" id="GAB61954.1"/>
    </source>
</evidence>
<organism evidence="1 2">
    <name type="scientific">Candidatus Jettenia caeni</name>
    <dbReference type="NCBI Taxonomy" id="247490"/>
    <lineage>
        <taxon>Bacteria</taxon>
        <taxon>Pseudomonadati</taxon>
        <taxon>Planctomycetota</taxon>
        <taxon>Candidatus Brocadiia</taxon>
        <taxon>Candidatus Brocadiales</taxon>
        <taxon>Candidatus Brocadiaceae</taxon>
        <taxon>Candidatus Jettenia</taxon>
    </lineage>
</organism>
<proteinExistence type="predicted"/>
<dbReference type="AlphaFoldDB" id="I3IJQ9"/>
<evidence type="ECO:0000313" key="2">
    <source>
        <dbReference type="Proteomes" id="UP000002985"/>
    </source>
</evidence>
<accession>I3IJQ9</accession>
<reference evidence="1 2" key="1">
    <citation type="journal article" date="2012" name="FEBS Lett.">
        <title>Anammox organism KSU-1 expresses a NirK-type copper-containing nitrite reductase instead of a NirS-type with cytochrome cd1.</title>
        <authorList>
            <person name="Hira D."/>
            <person name="Toh H."/>
            <person name="Migita C.T."/>
            <person name="Okubo H."/>
            <person name="Nishiyama T."/>
            <person name="Hattori M."/>
            <person name="Furukawa K."/>
            <person name="Fujii T."/>
        </authorList>
    </citation>
    <scope>NUCLEOTIDE SEQUENCE [LARGE SCALE GENOMIC DNA]</scope>
</reference>
<protein>
    <submittedName>
        <fullName evidence="1">Uncharacterized protein</fullName>
    </submittedName>
</protein>
<name>I3IJQ9_9BACT</name>